<accession>A0A6G1IX97</accession>
<organism evidence="2 3">
    <name type="scientific">Lentithecium fluviatile CBS 122367</name>
    <dbReference type="NCBI Taxonomy" id="1168545"/>
    <lineage>
        <taxon>Eukaryota</taxon>
        <taxon>Fungi</taxon>
        <taxon>Dikarya</taxon>
        <taxon>Ascomycota</taxon>
        <taxon>Pezizomycotina</taxon>
        <taxon>Dothideomycetes</taxon>
        <taxon>Pleosporomycetidae</taxon>
        <taxon>Pleosporales</taxon>
        <taxon>Massarineae</taxon>
        <taxon>Lentitheciaceae</taxon>
        <taxon>Lentithecium</taxon>
    </lineage>
</organism>
<feature type="compositionally biased region" description="Low complexity" evidence="1">
    <location>
        <begin position="103"/>
        <end position="115"/>
    </location>
</feature>
<feature type="region of interest" description="Disordered" evidence="1">
    <location>
        <begin position="34"/>
        <end position="214"/>
    </location>
</feature>
<feature type="compositionally biased region" description="Polar residues" evidence="1">
    <location>
        <begin position="66"/>
        <end position="76"/>
    </location>
</feature>
<feature type="region of interest" description="Disordered" evidence="1">
    <location>
        <begin position="298"/>
        <end position="343"/>
    </location>
</feature>
<proteinExistence type="predicted"/>
<evidence type="ECO:0000313" key="2">
    <source>
        <dbReference type="EMBL" id="KAF2682509.1"/>
    </source>
</evidence>
<evidence type="ECO:0000256" key="1">
    <source>
        <dbReference type="SAM" id="MobiDB-lite"/>
    </source>
</evidence>
<keyword evidence="3" id="KW-1185">Reference proteome</keyword>
<dbReference type="AlphaFoldDB" id="A0A6G1IX97"/>
<evidence type="ECO:0000313" key="3">
    <source>
        <dbReference type="Proteomes" id="UP000799291"/>
    </source>
</evidence>
<reference evidence="2" key="1">
    <citation type="journal article" date="2020" name="Stud. Mycol.">
        <title>101 Dothideomycetes genomes: a test case for predicting lifestyles and emergence of pathogens.</title>
        <authorList>
            <person name="Haridas S."/>
            <person name="Albert R."/>
            <person name="Binder M."/>
            <person name="Bloem J."/>
            <person name="Labutti K."/>
            <person name="Salamov A."/>
            <person name="Andreopoulos B."/>
            <person name="Baker S."/>
            <person name="Barry K."/>
            <person name="Bills G."/>
            <person name="Bluhm B."/>
            <person name="Cannon C."/>
            <person name="Castanera R."/>
            <person name="Culley D."/>
            <person name="Daum C."/>
            <person name="Ezra D."/>
            <person name="Gonzalez J."/>
            <person name="Henrissat B."/>
            <person name="Kuo A."/>
            <person name="Liang C."/>
            <person name="Lipzen A."/>
            <person name="Lutzoni F."/>
            <person name="Magnuson J."/>
            <person name="Mondo S."/>
            <person name="Nolan M."/>
            <person name="Ohm R."/>
            <person name="Pangilinan J."/>
            <person name="Park H.-J."/>
            <person name="Ramirez L."/>
            <person name="Alfaro M."/>
            <person name="Sun H."/>
            <person name="Tritt A."/>
            <person name="Yoshinaga Y."/>
            <person name="Zwiers L.-H."/>
            <person name="Turgeon B."/>
            <person name="Goodwin S."/>
            <person name="Spatafora J."/>
            <person name="Crous P."/>
            <person name="Grigoriev I."/>
        </authorList>
    </citation>
    <scope>NUCLEOTIDE SEQUENCE</scope>
    <source>
        <strain evidence="2">CBS 122367</strain>
    </source>
</reference>
<dbReference type="Proteomes" id="UP000799291">
    <property type="component" value="Unassembled WGS sequence"/>
</dbReference>
<gene>
    <name evidence="2" type="ORF">K458DRAFT_342181</name>
</gene>
<feature type="compositionally biased region" description="Basic and acidic residues" evidence="1">
    <location>
        <begin position="321"/>
        <end position="343"/>
    </location>
</feature>
<protein>
    <submittedName>
        <fullName evidence="2">Uncharacterized protein</fullName>
    </submittedName>
</protein>
<name>A0A6G1IX97_9PLEO</name>
<sequence>MPPRYVCPSMGAMRRPILKDAAVISNCCSRGFRASAHRAEERSGGASTPPPALSGDRPPRRVLNTRAASELTSLQNRRPLPRSAGLAGGSFPSGRSSRESEDSSNSSTPTSSAGSKLLTPRKPLNISRQMVGPAGPRSGGGAPGTRMARAPSQLRVNAPGTKRNGGPNLRGRGKGGKAGNRAGAGGPKARGGKGGGKSGPDATRLGNDATMENGLSDGMVQHLLRLQRKEWDRVPYEPKYTPGSFAANELIHAGRELFRGEAPPVKVWGHLEQKLCIVGMHGAAANLQVRRVPAQEMTTGEERKMYSELGIQKRQPSLPKPAKERTLEIAEPKESKAKEKLEA</sequence>
<dbReference type="OrthoDB" id="3797824at2759"/>
<dbReference type="EMBL" id="MU005587">
    <property type="protein sequence ID" value="KAF2682509.1"/>
    <property type="molecule type" value="Genomic_DNA"/>
</dbReference>
<feature type="compositionally biased region" description="Gly residues" evidence="1">
    <location>
        <begin position="176"/>
        <end position="198"/>
    </location>
</feature>